<dbReference type="EMBL" id="HBNR01025344">
    <property type="protein sequence ID" value="CAE4577454.1"/>
    <property type="molecule type" value="Transcribed_RNA"/>
</dbReference>
<protein>
    <submittedName>
        <fullName evidence="2">Uncharacterized protein</fullName>
    </submittedName>
</protein>
<evidence type="ECO:0000313" key="2">
    <source>
        <dbReference type="EMBL" id="CAE4577454.1"/>
    </source>
</evidence>
<dbReference type="AlphaFoldDB" id="A0A7S4UF30"/>
<gene>
    <name evidence="2" type="ORF">AMON00008_LOCUS17074</name>
</gene>
<name>A0A7S4UF30_9DINO</name>
<sequence length="435" mass="47647">MPTLYLIDCSDGAVRVLSEYGQDRWLSSRWSPLFLKSRRHVLLRGPEGWRLQDQSPGPGYGRCLLLPAGGGAGSSPPLGAWRSEDGKHEFTLSDRYSDYPPLQDFKHEELFISMTYVEKGDTALFDSKVHANPFTDDGLERCLSVYREVVVSLARRPGMTLVLRSDMQEALVPCMRHVRRFVAFGMEIGELMDIVVRGHAMIFKPKGITGHACLSMIKWVQRLLPAHNPETIAPCVEEANRFLAQAHPKAFEDGKHVAPGIVPGKVQSICRAKDCQEAHPKAFEDGKHAAPGIAPGKVQSVREVKDCLAEEASPFLAQARPKAFEDDEHGAPGVVPGAVPRSPRVAAHHPGPRRAQSAGSLRSSKTIASDASLTGVRSGASRRTASQRRPKMGSHPDLEKLEVPVWVAMGYTSRRTPPASKGPKGCREPMLCGCF</sequence>
<accession>A0A7S4UF30</accession>
<feature type="region of interest" description="Disordered" evidence="1">
    <location>
        <begin position="326"/>
        <end position="398"/>
    </location>
</feature>
<evidence type="ECO:0000256" key="1">
    <source>
        <dbReference type="SAM" id="MobiDB-lite"/>
    </source>
</evidence>
<proteinExistence type="predicted"/>
<reference evidence="2" key="1">
    <citation type="submission" date="2021-01" db="EMBL/GenBank/DDBJ databases">
        <authorList>
            <person name="Corre E."/>
            <person name="Pelletier E."/>
            <person name="Niang G."/>
            <person name="Scheremetjew M."/>
            <person name="Finn R."/>
            <person name="Kale V."/>
            <person name="Holt S."/>
            <person name="Cochrane G."/>
            <person name="Meng A."/>
            <person name="Brown T."/>
            <person name="Cohen L."/>
        </authorList>
    </citation>
    <scope>NUCLEOTIDE SEQUENCE</scope>
    <source>
        <strain evidence="2">CCMP3105</strain>
    </source>
</reference>
<organism evidence="2">
    <name type="scientific">Alexandrium monilatum</name>
    <dbReference type="NCBI Taxonomy" id="311494"/>
    <lineage>
        <taxon>Eukaryota</taxon>
        <taxon>Sar</taxon>
        <taxon>Alveolata</taxon>
        <taxon>Dinophyceae</taxon>
        <taxon>Gonyaulacales</taxon>
        <taxon>Pyrocystaceae</taxon>
        <taxon>Alexandrium</taxon>
    </lineage>
</organism>
<feature type="compositionally biased region" description="Polar residues" evidence="1">
    <location>
        <begin position="357"/>
        <end position="372"/>
    </location>
</feature>